<evidence type="ECO:0000313" key="4">
    <source>
        <dbReference type="Proteomes" id="UP000270649"/>
    </source>
</evidence>
<feature type="signal peptide" evidence="1">
    <location>
        <begin position="1"/>
        <end position="28"/>
    </location>
</feature>
<dbReference type="EMBL" id="JAACBX020000001">
    <property type="protein sequence ID" value="MBM0242782.1"/>
    <property type="molecule type" value="Genomic_DNA"/>
</dbReference>
<evidence type="ECO:0000313" key="5">
    <source>
        <dbReference type="Proteomes" id="UP001518680"/>
    </source>
</evidence>
<feature type="chain" id="PRO_5018098455" evidence="1">
    <location>
        <begin position="29"/>
        <end position="175"/>
    </location>
</feature>
<organism evidence="3 4">
    <name type="scientific">Corynebacterium macginleyi</name>
    <dbReference type="NCBI Taxonomy" id="38290"/>
    <lineage>
        <taxon>Bacteria</taxon>
        <taxon>Bacillati</taxon>
        <taxon>Actinomycetota</taxon>
        <taxon>Actinomycetes</taxon>
        <taxon>Mycobacteriales</taxon>
        <taxon>Corynebacteriaceae</taxon>
        <taxon>Corynebacterium</taxon>
    </lineage>
</organism>
<proteinExistence type="predicted"/>
<accession>A0A3M0GJ25</accession>
<dbReference type="RefSeq" id="WP_121928306.1">
    <property type="nucleotide sequence ID" value="NZ_CP068291.1"/>
</dbReference>
<comment type="caution">
    <text evidence="3">The sequence shown here is derived from an EMBL/GenBank/DDBJ whole genome shotgun (WGS) entry which is preliminary data.</text>
</comment>
<name>A0A3M0GJ25_9CORY</name>
<dbReference type="Proteomes" id="UP000270649">
    <property type="component" value="Unassembled WGS sequence"/>
</dbReference>
<keyword evidence="5" id="KW-1185">Reference proteome</keyword>
<evidence type="ECO:0000256" key="1">
    <source>
        <dbReference type="SAM" id="SignalP"/>
    </source>
</evidence>
<evidence type="ECO:0000313" key="3">
    <source>
        <dbReference type="EMBL" id="RMB56311.1"/>
    </source>
</evidence>
<dbReference type="OrthoDB" id="5125933at2"/>
<evidence type="ECO:0000313" key="2">
    <source>
        <dbReference type="EMBL" id="MBM0242782.1"/>
    </source>
</evidence>
<reference evidence="3 4" key="1">
    <citation type="submission" date="2018-10" db="EMBL/GenBank/DDBJ databases">
        <title>Corynebacterium macginleyi genome sequencing and assembly of the type strain and two clinical samples.</title>
        <authorList>
            <person name="Bernier A.-M."/>
            <person name="Bernard K."/>
        </authorList>
    </citation>
    <scope>NUCLEOTIDE SEQUENCE [LARGE SCALE GENOMIC DNA]</scope>
    <source>
        <strain evidence="3 4">NML 120205</strain>
    </source>
</reference>
<dbReference type="AlphaFoldDB" id="A0A3M0GJ25"/>
<dbReference type="Proteomes" id="UP001518680">
    <property type="component" value="Unassembled WGS sequence"/>
</dbReference>
<gene>
    <name evidence="3" type="ORF">D9543_11340</name>
    <name evidence="2" type="ORF">GWO63_000205</name>
</gene>
<sequence>MGKKIATRLASIALTVAIPLSGVNVANASEASSTGTVTASQIAKSSEDSDMASEAADIENGLELIYSIPDQVLQQGDKATQEWLADHRPASTTTRANTWGCTAAITLFLGTNLVSAAKLLKIKRLIAELGGVRKAVQIMWGTSFSYEKMREAGGALAALAGEFFGITSIRNECFN</sequence>
<protein>
    <submittedName>
        <fullName evidence="3">Uncharacterized protein</fullName>
    </submittedName>
</protein>
<reference evidence="2 5" key="2">
    <citation type="submission" date="2021-01" db="EMBL/GenBank/DDBJ databases">
        <title>Complete genome sequences of Corynebacterium macginleyi strains isolated from infectious keratitis.</title>
        <authorList>
            <person name="Sagerfors S."/>
            <person name="Poehlein A."/>
            <person name="Soderquist B."/>
            <person name="Bruggemann H."/>
        </authorList>
    </citation>
    <scope>NUCLEOTIDE SEQUENCE [LARGE SCALE GENOMIC DNA]</scope>
    <source>
        <strain evidence="2 5">12T220</strain>
    </source>
</reference>
<keyword evidence="1" id="KW-0732">Signal</keyword>
<dbReference type="EMBL" id="REGC01000033">
    <property type="protein sequence ID" value="RMB56311.1"/>
    <property type="molecule type" value="Genomic_DNA"/>
</dbReference>